<protein>
    <submittedName>
        <fullName evidence="1">Uncharacterized protein</fullName>
    </submittedName>
</protein>
<evidence type="ECO:0000313" key="2">
    <source>
        <dbReference type="Proteomes" id="UP000663722"/>
    </source>
</evidence>
<name>A0A975BLM5_9BACT</name>
<gene>
    <name evidence="1" type="ORF">dnm_036990</name>
</gene>
<dbReference type="RefSeq" id="WP_207682766.1">
    <property type="nucleotide sequence ID" value="NZ_CP061800.1"/>
</dbReference>
<dbReference type="AlphaFoldDB" id="A0A975BLM5"/>
<organism evidence="1 2">
    <name type="scientific">Desulfonema magnum</name>
    <dbReference type="NCBI Taxonomy" id="45655"/>
    <lineage>
        <taxon>Bacteria</taxon>
        <taxon>Pseudomonadati</taxon>
        <taxon>Thermodesulfobacteriota</taxon>
        <taxon>Desulfobacteria</taxon>
        <taxon>Desulfobacterales</taxon>
        <taxon>Desulfococcaceae</taxon>
        <taxon>Desulfonema</taxon>
    </lineage>
</organism>
<dbReference type="KEGG" id="dmm:dnm_036990"/>
<evidence type="ECO:0000313" key="1">
    <source>
        <dbReference type="EMBL" id="QTA87665.1"/>
    </source>
</evidence>
<keyword evidence="2" id="KW-1185">Reference proteome</keyword>
<accession>A0A975BLM5</accession>
<reference evidence="1" key="1">
    <citation type="journal article" date="2021" name="Microb. Physiol.">
        <title>Proteogenomic Insights into the Physiology of Marine, Sulfate-Reducing, Filamentous Desulfonema limicola and Desulfonema magnum.</title>
        <authorList>
            <person name="Schnaars V."/>
            <person name="Wohlbrand L."/>
            <person name="Scheve S."/>
            <person name="Hinrichs C."/>
            <person name="Reinhardt R."/>
            <person name="Rabus R."/>
        </authorList>
    </citation>
    <scope>NUCLEOTIDE SEQUENCE</scope>
    <source>
        <strain evidence="1">4be13</strain>
    </source>
</reference>
<proteinExistence type="predicted"/>
<dbReference type="Proteomes" id="UP000663722">
    <property type="component" value="Chromosome"/>
</dbReference>
<dbReference type="EMBL" id="CP061800">
    <property type="protein sequence ID" value="QTA87665.1"/>
    <property type="molecule type" value="Genomic_DNA"/>
</dbReference>
<sequence length="52" mass="6427">MTSRDDYDSPWKDILGEYFEQFMRFFFPDIAEEINWEKGYVVADKELRQITR</sequence>